<dbReference type="Gene3D" id="3.30.750.24">
    <property type="entry name" value="STAS domain"/>
    <property type="match status" value="1"/>
</dbReference>
<evidence type="ECO:0000256" key="2">
    <source>
        <dbReference type="RuleBase" id="RU003749"/>
    </source>
</evidence>
<gene>
    <name evidence="4" type="ORF">PRVXT_001141</name>
</gene>
<evidence type="ECO:0000313" key="4">
    <source>
        <dbReference type="EMBL" id="XBX75975.1"/>
    </source>
</evidence>
<dbReference type="InterPro" id="IPR003658">
    <property type="entry name" value="Anti-sigma_ant"/>
</dbReference>
<name>A0AAU7VPE8_9FIRM</name>
<feature type="domain" description="STAS" evidence="3">
    <location>
        <begin position="1"/>
        <end position="114"/>
    </location>
</feature>
<dbReference type="SUPFAM" id="SSF52091">
    <property type="entry name" value="SpoIIaa-like"/>
    <property type="match status" value="1"/>
</dbReference>
<sequence length="115" mass="12869">MNIKFIYENNCIIAVVDGELDHHTGGKVREKLKKEIEKDLASNLIIDCEKLKFMDSSGLGVILGRYKELSAKDCNLILSGLRPNIKKVINLSGVDKIIKCYPDLNSAKSAVKEEY</sequence>
<accession>A0AAU7VPE8</accession>
<dbReference type="PANTHER" id="PTHR33495:SF2">
    <property type="entry name" value="ANTI-SIGMA FACTOR ANTAGONIST TM_1081-RELATED"/>
    <property type="match status" value="1"/>
</dbReference>
<organism evidence="4">
    <name type="scientific">Proteinivorax tanatarense</name>
    <dbReference type="NCBI Taxonomy" id="1260629"/>
    <lineage>
        <taxon>Bacteria</taxon>
        <taxon>Bacillati</taxon>
        <taxon>Bacillota</taxon>
        <taxon>Clostridia</taxon>
        <taxon>Eubacteriales</taxon>
        <taxon>Proteinivoracaceae</taxon>
        <taxon>Proteinivorax</taxon>
    </lineage>
</organism>
<comment type="similarity">
    <text evidence="1 2">Belongs to the anti-sigma-factor antagonist family.</text>
</comment>
<evidence type="ECO:0000259" key="3">
    <source>
        <dbReference type="PROSITE" id="PS50801"/>
    </source>
</evidence>
<protein>
    <recommendedName>
        <fullName evidence="2">Anti-sigma factor antagonist</fullName>
    </recommendedName>
</protein>
<dbReference type="PANTHER" id="PTHR33495">
    <property type="entry name" value="ANTI-SIGMA FACTOR ANTAGONIST TM_1081-RELATED-RELATED"/>
    <property type="match status" value="1"/>
</dbReference>
<reference evidence="4" key="1">
    <citation type="journal article" date="2013" name="Extremophiles">
        <title>Proteinivorax tanatarense gen. nov., sp. nov., an anaerobic, haloalkaliphilic, proteolytic bacterium isolated from a decaying algal bloom, and proposal of Proteinivoraceae fam. nov.</title>
        <authorList>
            <person name="Kevbrin V."/>
            <person name="Boltyanskaya Y."/>
            <person name="Zhilina T."/>
            <person name="Kolganova T."/>
            <person name="Lavrentjeva E."/>
            <person name="Kuznetsov B."/>
        </authorList>
    </citation>
    <scope>NUCLEOTIDE SEQUENCE</scope>
    <source>
        <strain evidence="4">Z-910T</strain>
    </source>
</reference>
<proteinExistence type="inferred from homology"/>
<dbReference type="NCBIfam" id="TIGR00377">
    <property type="entry name" value="ant_ant_sig"/>
    <property type="match status" value="1"/>
</dbReference>
<evidence type="ECO:0000256" key="1">
    <source>
        <dbReference type="ARBA" id="ARBA00009013"/>
    </source>
</evidence>
<dbReference type="InterPro" id="IPR036513">
    <property type="entry name" value="STAS_dom_sf"/>
</dbReference>
<dbReference type="GO" id="GO:0043856">
    <property type="term" value="F:anti-sigma factor antagonist activity"/>
    <property type="evidence" value="ECO:0007669"/>
    <property type="project" value="InterPro"/>
</dbReference>
<reference evidence="4" key="2">
    <citation type="submission" date="2024-06" db="EMBL/GenBank/DDBJ databases">
        <authorList>
            <person name="Petrova K.O."/>
            <person name="Toshchakov S.V."/>
            <person name="Boltjanskaja Y.V."/>
            <person name="Kevbrin V."/>
        </authorList>
    </citation>
    <scope>NUCLEOTIDE SEQUENCE</scope>
    <source>
        <strain evidence="4">Z-910T</strain>
    </source>
</reference>
<dbReference type="PROSITE" id="PS50801">
    <property type="entry name" value="STAS"/>
    <property type="match status" value="1"/>
</dbReference>
<dbReference type="CDD" id="cd07043">
    <property type="entry name" value="STAS_anti-anti-sigma_factors"/>
    <property type="match status" value="1"/>
</dbReference>
<dbReference type="InterPro" id="IPR002645">
    <property type="entry name" value="STAS_dom"/>
</dbReference>
<dbReference type="AlphaFoldDB" id="A0AAU7VPE8"/>
<dbReference type="EMBL" id="CP158367">
    <property type="protein sequence ID" value="XBX75975.1"/>
    <property type="molecule type" value="Genomic_DNA"/>
</dbReference>
<dbReference type="Pfam" id="PF01740">
    <property type="entry name" value="STAS"/>
    <property type="match status" value="1"/>
</dbReference>
<dbReference type="RefSeq" id="WP_350344710.1">
    <property type="nucleotide sequence ID" value="NZ_CP158367.1"/>
</dbReference>